<protein>
    <submittedName>
        <fullName evidence="2">Glycosyltransferase family 4 protein</fullName>
    </submittedName>
</protein>
<dbReference type="Proteomes" id="UP000561438">
    <property type="component" value="Unassembled WGS sequence"/>
</dbReference>
<gene>
    <name evidence="2" type="ORF">HUV48_11210</name>
</gene>
<dbReference type="AlphaFoldDB" id="A0A850H8I9"/>
<keyword evidence="2" id="KW-0808">Transferase</keyword>
<name>A0A850H8I9_9SPHN</name>
<proteinExistence type="predicted"/>
<dbReference type="CDD" id="cd03801">
    <property type="entry name" value="GT4_PimA-like"/>
    <property type="match status" value="1"/>
</dbReference>
<evidence type="ECO:0000259" key="1">
    <source>
        <dbReference type="Pfam" id="PF00534"/>
    </source>
</evidence>
<dbReference type="InterPro" id="IPR001296">
    <property type="entry name" value="Glyco_trans_1"/>
</dbReference>
<reference evidence="2 3" key="1">
    <citation type="submission" date="2020-06" db="EMBL/GenBank/DDBJ databases">
        <title>Altererythrobacter sp. HHU K3-1.</title>
        <authorList>
            <person name="Zhang D."/>
            <person name="Xue H."/>
        </authorList>
    </citation>
    <scope>NUCLEOTIDE SEQUENCE [LARGE SCALE GENOMIC DNA]</scope>
    <source>
        <strain evidence="2 3">HHU K3-1</strain>
    </source>
</reference>
<dbReference type="RefSeq" id="WP_176267890.1">
    <property type="nucleotide sequence ID" value="NZ_JABWGV010000004.1"/>
</dbReference>
<sequence>MPKFAVRSPRLLHVAGRFGDPEADARVMQVIEALGPKLDHTFVRADGSADGDAQARPPSTKFVYRTDFPQVTGKPTPGKLARLASAMTDYDLVLTYGWAATNAAMAHTLFKDAKSLPPLVHHEYAFAADERSGLKTRRNWLRRLAFGKSAGLVVATEALEEAALVAWQQPMGRVKHIPGGIAVRDYSVRPKPDSLLALIKHSGERWLGCFSADEGDDDLTALVQACAKLGEEWNLVVAGEVRDPDPYRAEADRLHINDRVHFIGTVRDTPKFLGLCDIYVFPSSEPPHLREAMAAALPVAGIGSEPIRALLAEENLPFVAGGTAGVEEALSRLAHDKRLRKSVGEANRQRALAEFDAKRMIDRHRQLYASAMRRDDW</sequence>
<accession>A0A850H8I9</accession>
<dbReference type="EMBL" id="JABWGV010000004">
    <property type="protein sequence ID" value="NVD45575.1"/>
    <property type="molecule type" value="Genomic_DNA"/>
</dbReference>
<comment type="caution">
    <text evidence="2">The sequence shown here is derived from an EMBL/GenBank/DDBJ whole genome shotgun (WGS) entry which is preliminary data.</text>
</comment>
<dbReference type="GO" id="GO:0016757">
    <property type="term" value="F:glycosyltransferase activity"/>
    <property type="evidence" value="ECO:0007669"/>
    <property type="project" value="InterPro"/>
</dbReference>
<feature type="domain" description="Glycosyl transferase family 1" evidence="1">
    <location>
        <begin position="220"/>
        <end position="350"/>
    </location>
</feature>
<keyword evidence="3" id="KW-1185">Reference proteome</keyword>
<organism evidence="2 3">
    <name type="scientific">Qipengyuania atrilutea</name>
    <dbReference type="NCBI Taxonomy" id="2744473"/>
    <lineage>
        <taxon>Bacteria</taxon>
        <taxon>Pseudomonadati</taxon>
        <taxon>Pseudomonadota</taxon>
        <taxon>Alphaproteobacteria</taxon>
        <taxon>Sphingomonadales</taxon>
        <taxon>Erythrobacteraceae</taxon>
        <taxon>Qipengyuania</taxon>
    </lineage>
</organism>
<dbReference type="PANTHER" id="PTHR12526">
    <property type="entry name" value="GLYCOSYLTRANSFERASE"/>
    <property type="match status" value="1"/>
</dbReference>
<evidence type="ECO:0000313" key="2">
    <source>
        <dbReference type="EMBL" id="NVD45575.1"/>
    </source>
</evidence>
<dbReference type="SUPFAM" id="SSF53756">
    <property type="entry name" value="UDP-Glycosyltransferase/glycogen phosphorylase"/>
    <property type="match status" value="1"/>
</dbReference>
<evidence type="ECO:0000313" key="3">
    <source>
        <dbReference type="Proteomes" id="UP000561438"/>
    </source>
</evidence>
<dbReference type="Gene3D" id="3.40.50.2000">
    <property type="entry name" value="Glycogen Phosphorylase B"/>
    <property type="match status" value="2"/>
</dbReference>
<dbReference type="Pfam" id="PF00534">
    <property type="entry name" value="Glycos_transf_1"/>
    <property type="match status" value="1"/>
</dbReference>